<dbReference type="EC" id="5.2.1.8" evidence="5"/>
<evidence type="ECO:0000256" key="4">
    <source>
        <dbReference type="ARBA" id="ARBA00023235"/>
    </source>
</evidence>
<dbReference type="GO" id="GO:0003755">
    <property type="term" value="F:peptidyl-prolyl cis-trans isomerase activity"/>
    <property type="evidence" value="ECO:0007669"/>
    <property type="project" value="UniProtKB-UniRule"/>
</dbReference>
<dbReference type="PROSITE" id="PS00170">
    <property type="entry name" value="CSA_PPIASE_1"/>
    <property type="match status" value="1"/>
</dbReference>
<dbReference type="InterPro" id="IPR024936">
    <property type="entry name" value="Cyclophilin-type_PPIase"/>
</dbReference>
<dbReference type="PRINTS" id="PR00153">
    <property type="entry name" value="CSAPPISMRASE"/>
</dbReference>
<keyword evidence="8" id="KW-1185">Reference proteome</keyword>
<evidence type="ECO:0000313" key="8">
    <source>
        <dbReference type="Proteomes" id="UP000472676"/>
    </source>
</evidence>
<name>A0A6M2BWC4_9GAMM</name>
<comment type="similarity">
    <text evidence="2 5">Belongs to the cyclophilin-type PPIase family.</text>
</comment>
<organism evidence="7 8">
    <name type="scientific">Solimonas terrae</name>
    <dbReference type="NCBI Taxonomy" id="1396819"/>
    <lineage>
        <taxon>Bacteria</taxon>
        <taxon>Pseudomonadati</taxon>
        <taxon>Pseudomonadota</taxon>
        <taxon>Gammaproteobacteria</taxon>
        <taxon>Nevskiales</taxon>
        <taxon>Nevskiaceae</taxon>
        <taxon>Solimonas</taxon>
    </lineage>
</organism>
<evidence type="ECO:0000256" key="5">
    <source>
        <dbReference type="RuleBase" id="RU363019"/>
    </source>
</evidence>
<dbReference type="Proteomes" id="UP000472676">
    <property type="component" value="Unassembled WGS sequence"/>
</dbReference>
<dbReference type="PROSITE" id="PS50072">
    <property type="entry name" value="CSA_PPIASE_2"/>
    <property type="match status" value="1"/>
</dbReference>
<dbReference type="InterPro" id="IPR020892">
    <property type="entry name" value="Cyclophilin-type_PPIase_CS"/>
</dbReference>
<dbReference type="EMBL" id="JAAMOW010000008">
    <property type="protein sequence ID" value="NGY06227.1"/>
    <property type="molecule type" value="Genomic_DNA"/>
</dbReference>
<evidence type="ECO:0000256" key="2">
    <source>
        <dbReference type="ARBA" id="ARBA00007365"/>
    </source>
</evidence>
<dbReference type="PIRSF" id="PIRSF001467">
    <property type="entry name" value="Peptidylpro_ismrse"/>
    <property type="match status" value="1"/>
</dbReference>
<comment type="function">
    <text evidence="1 5">PPIases accelerate the folding of proteins. It catalyzes the cis-trans isomerization of proline imidic peptide bonds in oligopeptides.</text>
</comment>
<protein>
    <recommendedName>
        <fullName evidence="5">Peptidyl-prolyl cis-trans isomerase</fullName>
        <shortName evidence="5">PPIase</shortName>
        <ecNumber evidence="5">5.2.1.8</ecNumber>
    </recommendedName>
</protein>
<proteinExistence type="inferred from homology"/>
<accession>A0A6M2BWC4</accession>
<dbReference type="PANTHER" id="PTHR43246">
    <property type="entry name" value="PEPTIDYL-PROLYL CIS-TRANS ISOMERASE CYP38, CHLOROPLASTIC"/>
    <property type="match status" value="1"/>
</dbReference>
<dbReference type="InterPro" id="IPR029000">
    <property type="entry name" value="Cyclophilin-like_dom_sf"/>
</dbReference>
<evidence type="ECO:0000256" key="3">
    <source>
        <dbReference type="ARBA" id="ARBA00023110"/>
    </source>
</evidence>
<dbReference type="GO" id="GO:0006457">
    <property type="term" value="P:protein folding"/>
    <property type="evidence" value="ECO:0007669"/>
    <property type="project" value="InterPro"/>
</dbReference>
<dbReference type="AlphaFoldDB" id="A0A6M2BWC4"/>
<feature type="domain" description="PPIase cyclophilin-type" evidence="6">
    <location>
        <begin position="7"/>
        <end position="163"/>
    </location>
</feature>
<dbReference type="Gene3D" id="2.40.100.10">
    <property type="entry name" value="Cyclophilin-like"/>
    <property type="match status" value="1"/>
</dbReference>
<evidence type="ECO:0000259" key="6">
    <source>
        <dbReference type="PROSITE" id="PS50072"/>
    </source>
</evidence>
<evidence type="ECO:0000256" key="1">
    <source>
        <dbReference type="ARBA" id="ARBA00002388"/>
    </source>
</evidence>
<dbReference type="SUPFAM" id="SSF50891">
    <property type="entry name" value="Cyclophilin-like"/>
    <property type="match status" value="1"/>
</dbReference>
<dbReference type="InterPro" id="IPR044665">
    <property type="entry name" value="E_coli_cyclophilin_A-like"/>
</dbReference>
<dbReference type="InterPro" id="IPR002130">
    <property type="entry name" value="Cyclophilin-type_PPIase_dom"/>
</dbReference>
<comment type="catalytic activity">
    <reaction evidence="5">
        <text>[protein]-peptidylproline (omega=180) = [protein]-peptidylproline (omega=0)</text>
        <dbReference type="Rhea" id="RHEA:16237"/>
        <dbReference type="Rhea" id="RHEA-COMP:10747"/>
        <dbReference type="Rhea" id="RHEA-COMP:10748"/>
        <dbReference type="ChEBI" id="CHEBI:83833"/>
        <dbReference type="ChEBI" id="CHEBI:83834"/>
        <dbReference type="EC" id="5.2.1.8"/>
    </reaction>
</comment>
<sequence>MTRVRIDTTHGAIELELDAAKAPKTVANFVQYANDGHYDGLVFHRVIKGFMIQGGGYDASYDQRKTRAPIGIESANGLKNDRGTIAMARTSDPNSATSQFFINHGNNDFLNHPGQDGYGYAVFGKVSAGMDVVDKIAETPTGSARPFGRDVPETQVVIDKVTVI</sequence>
<evidence type="ECO:0000313" key="7">
    <source>
        <dbReference type="EMBL" id="NGY06227.1"/>
    </source>
</evidence>
<comment type="caution">
    <text evidence="7">The sequence shown here is derived from an EMBL/GenBank/DDBJ whole genome shotgun (WGS) entry which is preliminary data.</text>
</comment>
<keyword evidence="3 5" id="KW-0697">Rotamase</keyword>
<gene>
    <name evidence="7" type="ORF">G7Y85_15750</name>
</gene>
<dbReference type="Pfam" id="PF00160">
    <property type="entry name" value="Pro_isomerase"/>
    <property type="match status" value="1"/>
</dbReference>
<reference evidence="7 8" key="1">
    <citation type="journal article" date="2014" name="Int. J. Syst. Evol. Microbiol.">
        <title>Solimonas terrae sp. nov., isolated from soil.</title>
        <authorList>
            <person name="Kim S.J."/>
            <person name="Moon J.Y."/>
            <person name="Weon H.Y."/>
            <person name="Ahn J.H."/>
            <person name="Chen W.M."/>
            <person name="Kwon S.W."/>
        </authorList>
    </citation>
    <scope>NUCLEOTIDE SEQUENCE [LARGE SCALE GENOMIC DNA]</scope>
    <source>
        <strain evidence="7 8">KIS83-12</strain>
    </source>
</reference>
<keyword evidence="4 5" id="KW-0413">Isomerase</keyword>